<feature type="domain" description="PAS" evidence="7">
    <location>
        <begin position="652"/>
        <end position="727"/>
    </location>
</feature>
<evidence type="ECO:0000256" key="4">
    <source>
        <dbReference type="ARBA" id="ARBA00022679"/>
    </source>
</evidence>
<dbReference type="SUPFAM" id="SSF47384">
    <property type="entry name" value="Homodimeric domain of signal transducing histidine kinase"/>
    <property type="match status" value="1"/>
</dbReference>
<evidence type="ECO:0000259" key="8">
    <source>
        <dbReference type="PROSITE" id="PS50113"/>
    </source>
</evidence>
<dbReference type="KEGG" id="psyt:DSAG12_00089"/>
<dbReference type="InterPro" id="IPR000014">
    <property type="entry name" value="PAS"/>
</dbReference>
<feature type="domain" description="PAC" evidence="8">
    <location>
        <begin position="340"/>
        <end position="393"/>
    </location>
</feature>
<accession>A0A5B9D589</accession>
<feature type="domain" description="PAS" evidence="7">
    <location>
        <begin position="40"/>
        <end position="77"/>
    </location>
</feature>
<dbReference type="Gene3D" id="3.30.450.20">
    <property type="entry name" value="PAS domain"/>
    <property type="match status" value="6"/>
</dbReference>
<dbReference type="PANTHER" id="PTHR43304:SF1">
    <property type="entry name" value="PAC DOMAIN-CONTAINING PROTEIN"/>
    <property type="match status" value="1"/>
</dbReference>
<feature type="domain" description="PAC" evidence="8">
    <location>
        <begin position="81"/>
        <end position="133"/>
    </location>
</feature>
<dbReference type="SUPFAM" id="SSF55785">
    <property type="entry name" value="PYP-like sensor domain (PAS domain)"/>
    <property type="match status" value="6"/>
</dbReference>
<feature type="domain" description="Histidine kinase" evidence="6">
    <location>
        <begin position="792"/>
        <end position="1021"/>
    </location>
</feature>
<keyword evidence="10" id="KW-1185">Reference proteome</keyword>
<dbReference type="RefSeq" id="WP_147661239.1">
    <property type="nucleotide sequence ID" value="NZ_CP042905.2"/>
</dbReference>
<dbReference type="InterPro" id="IPR004358">
    <property type="entry name" value="Sig_transdc_His_kin-like_C"/>
</dbReference>
<dbReference type="SMART" id="SM00387">
    <property type="entry name" value="HATPase_c"/>
    <property type="match status" value="1"/>
</dbReference>
<dbReference type="SMART" id="SM00091">
    <property type="entry name" value="PAS"/>
    <property type="match status" value="5"/>
</dbReference>
<dbReference type="EC" id="2.7.13.3" evidence="2"/>
<dbReference type="Gene3D" id="3.30.565.10">
    <property type="entry name" value="Histidine kinase-like ATPase, C-terminal domain"/>
    <property type="match status" value="1"/>
</dbReference>
<dbReference type="InterPro" id="IPR052162">
    <property type="entry name" value="Sensor_kinase/Photoreceptor"/>
</dbReference>
<dbReference type="GO" id="GO:0000155">
    <property type="term" value="F:phosphorelay sensor kinase activity"/>
    <property type="evidence" value="ECO:0007669"/>
    <property type="project" value="InterPro"/>
</dbReference>
<dbReference type="InterPro" id="IPR036890">
    <property type="entry name" value="HATPase_C_sf"/>
</dbReference>
<dbReference type="PROSITE" id="PS50109">
    <property type="entry name" value="HIS_KIN"/>
    <property type="match status" value="1"/>
</dbReference>
<keyword evidence="3" id="KW-0597">Phosphoprotein</keyword>
<reference evidence="9 10" key="2">
    <citation type="journal article" date="2024" name="Int. J. Syst. Evol. Microbiol.">
        <title>Promethearchaeum syntrophicum gen. nov., sp. nov., an anaerobic, obligately syntrophic archaeon, the first isolate of the lineage 'Asgard' archaea, and proposal of the new archaeal phylum Promethearchaeota phyl. nov. and kingdom Promethearchaeati regn. nov.</title>
        <authorList>
            <person name="Imachi H."/>
            <person name="Nobu M.K."/>
            <person name="Kato S."/>
            <person name="Takaki Y."/>
            <person name="Miyazaki M."/>
            <person name="Miyata M."/>
            <person name="Ogawara M."/>
            <person name="Saito Y."/>
            <person name="Sakai S."/>
            <person name="Tahara Y.O."/>
            <person name="Takano Y."/>
            <person name="Tasumi E."/>
            <person name="Uematsu K."/>
            <person name="Yoshimura T."/>
            <person name="Itoh T."/>
            <person name="Ohkuma M."/>
            <person name="Takai K."/>
        </authorList>
    </citation>
    <scope>NUCLEOTIDE SEQUENCE [LARGE SCALE GENOMIC DNA]</scope>
    <source>
        <strain evidence="9 10">MK-D1</strain>
    </source>
</reference>
<evidence type="ECO:0000256" key="5">
    <source>
        <dbReference type="ARBA" id="ARBA00022777"/>
    </source>
</evidence>
<dbReference type="GeneID" id="41328095"/>
<dbReference type="InterPro" id="IPR036097">
    <property type="entry name" value="HisK_dim/P_sf"/>
</dbReference>
<dbReference type="Pfam" id="PF00512">
    <property type="entry name" value="HisKA"/>
    <property type="match status" value="1"/>
</dbReference>
<dbReference type="Gene3D" id="1.10.287.130">
    <property type="match status" value="1"/>
</dbReference>
<dbReference type="InterPro" id="IPR013655">
    <property type="entry name" value="PAS_fold_3"/>
</dbReference>
<dbReference type="InterPro" id="IPR003661">
    <property type="entry name" value="HisK_dim/P_dom"/>
</dbReference>
<dbReference type="EMBL" id="CP042905">
    <property type="protein sequence ID" value="QEE14278.1"/>
    <property type="molecule type" value="Genomic_DNA"/>
</dbReference>
<feature type="domain" description="PAC" evidence="8">
    <location>
        <begin position="470"/>
        <end position="522"/>
    </location>
</feature>
<name>A0A5B9D589_9ARCH</name>
<reference evidence="9 10" key="1">
    <citation type="journal article" date="2020" name="Nature">
        <title>Isolation of an archaeon at the prokaryote-eukaryote interface.</title>
        <authorList>
            <person name="Imachi H."/>
            <person name="Nobu M.K."/>
            <person name="Nakahara N."/>
            <person name="Morono Y."/>
            <person name="Ogawara M."/>
            <person name="Takaki Y."/>
            <person name="Takano Y."/>
            <person name="Uematsu K."/>
            <person name="Ikuta T."/>
            <person name="Ito M."/>
            <person name="Matsui Y."/>
            <person name="Miyazaki M."/>
            <person name="Murata K."/>
            <person name="Saito Y."/>
            <person name="Sakai S."/>
            <person name="Song C."/>
            <person name="Tasumi E."/>
            <person name="Yamanaka Y."/>
            <person name="Yamaguchi T."/>
            <person name="Kamagata Y."/>
            <person name="Tamaki H."/>
            <person name="Takai K."/>
        </authorList>
    </citation>
    <scope>NUCLEOTIDE SEQUENCE [LARGE SCALE GENOMIC DNA]</scope>
    <source>
        <strain evidence="9 10">MK-D1</strain>
    </source>
</reference>
<organism evidence="9 10">
    <name type="scientific">Promethearchaeum syntrophicum</name>
    <dbReference type="NCBI Taxonomy" id="2594042"/>
    <lineage>
        <taxon>Archaea</taxon>
        <taxon>Promethearchaeati</taxon>
        <taxon>Promethearchaeota</taxon>
        <taxon>Promethearchaeia</taxon>
        <taxon>Promethearchaeales</taxon>
        <taxon>Promethearchaeaceae</taxon>
        <taxon>Promethearchaeum</taxon>
    </lineage>
</organism>
<dbReference type="InterPro" id="IPR000700">
    <property type="entry name" value="PAS-assoc_C"/>
</dbReference>
<evidence type="ECO:0000256" key="1">
    <source>
        <dbReference type="ARBA" id="ARBA00000085"/>
    </source>
</evidence>
<keyword evidence="5" id="KW-0418">Kinase</keyword>
<dbReference type="NCBIfam" id="TIGR00229">
    <property type="entry name" value="sensory_box"/>
    <property type="match status" value="5"/>
</dbReference>
<feature type="domain" description="PAC" evidence="8">
    <location>
        <begin position="727"/>
        <end position="779"/>
    </location>
</feature>
<protein>
    <recommendedName>
        <fullName evidence="2">histidine kinase</fullName>
        <ecNumber evidence="2">2.7.13.3</ecNumber>
    </recommendedName>
</protein>
<dbReference type="Pfam" id="PF02518">
    <property type="entry name" value="HATPase_c"/>
    <property type="match status" value="1"/>
</dbReference>
<evidence type="ECO:0000313" key="9">
    <source>
        <dbReference type="EMBL" id="QEE14278.1"/>
    </source>
</evidence>
<dbReference type="InterPro" id="IPR035965">
    <property type="entry name" value="PAS-like_dom_sf"/>
</dbReference>
<dbReference type="SMART" id="SM00086">
    <property type="entry name" value="PAC"/>
    <property type="match status" value="6"/>
</dbReference>
<dbReference type="SUPFAM" id="SSF55874">
    <property type="entry name" value="ATPase domain of HSP90 chaperone/DNA topoisomerase II/histidine kinase"/>
    <property type="match status" value="1"/>
</dbReference>
<dbReference type="Proteomes" id="UP000321408">
    <property type="component" value="Chromosome"/>
</dbReference>
<keyword evidence="4" id="KW-0808">Transferase</keyword>
<dbReference type="InterPro" id="IPR003594">
    <property type="entry name" value="HATPase_dom"/>
</dbReference>
<dbReference type="InterPro" id="IPR005467">
    <property type="entry name" value="His_kinase_dom"/>
</dbReference>
<evidence type="ECO:0000259" key="7">
    <source>
        <dbReference type="PROSITE" id="PS50112"/>
    </source>
</evidence>
<feature type="domain" description="PAS" evidence="7">
    <location>
        <begin position="394"/>
        <end position="466"/>
    </location>
</feature>
<dbReference type="Pfam" id="PF08447">
    <property type="entry name" value="PAS_3"/>
    <property type="match status" value="6"/>
</dbReference>
<evidence type="ECO:0000259" key="6">
    <source>
        <dbReference type="PROSITE" id="PS50109"/>
    </source>
</evidence>
<dbReference type="AlphaFoldDB" id="A0A5B9D589"/>
<dbReference type="PROSITE" id="PS50112">
    <property type="entry name" value="PAS"/>
    <property type="match status" value="4"/>
</dbReference>
<feature type="domain" description="PAC" evidence="8">
    <location>
        <begin position="599"/>
        <end position="651"/>
    </location>
</feature>
<gene>
    <name evidence="9" type="ORF">DSAG12_00089</name>
</gene>
<feature type="domain" description="PAC" evidence="8">
    <location>
        <begin position="211"/>
        <end position="263"/>
    </location>
</feature>
<sequence>MKSDILNFESFINHSPIIIFIWNPVPNEPVLYVSENISQFGYSQEDFLNHKTVYSDIVHPEDLPKIRSESQHHVKNQTKSFLQKYRIITKSGEIRWIFDHTWDELDKFGNTLYYYGFILDITDQIEIEQALRESEERFKIAAQNVSDVIYEYDVVEHKFIWFGELQFLLKISNEQIPETFEELSKFIHVDDSERIKKKIQMLIEDKNQIHGFLKCRIIPSDEKERLWQGSLEIIRNDAGKALKVIGVLNDITEKYATEQALRESEERFRIVASKSSDIIFEYNYVKEEVNMFGDIVGFFGVSQDEIPIPPSNSYDFIFEEDRDRVRDATNKFLASKESRLDLDYRIVRKDGSVRFCHDTTTVIRDPETGKHLKVIGALSDITEKHIIEQALRESEERFRIVAENGSDLIYEFTSGGKKIAWFGDVENFYGLKSDEIPKNFDEVISRLHPSDQRKITKQIEDLSASTKERMVLEYRIIKKDREVRNIRDVMRVIRNKSGKPIKVIGALSDITEKNKFEQILQQSESRFRMVAENTSDLIYEYDYNDKNVKTFGGLESLLGISEKELNKSPKKFYDFIHDEDRLIIEKEMVKFLASKEDKKDFTYRLVRKDGDIIYCRDNTKLIRDSHGLPQKAISAISDITQKYRYEEALKVSKERFRTVAQNVSDIIFEYDVKKHSVYWFGDIAEHLKIGDDEIPKRMTAFMKFIHPDDIERIKSEVIITRESRKNADYDFRIIRKDGKIRHWHNSVEFFRDASGKLIKVIGALSDLTHQKNIEAELEIRQRMDYIGNFAGGIAHDFNNILAVILGNVSLLQMDADHLSEEHNLIINDISTASERAKSIIKQLQEFSSQDIRKEKAEIFDLSVIVDEVINFMKNTTNRLIQKENSIPKNRYFIKGNPVEFNQVLLNLGINSIHAIEEKKNGATTLDFIKIDISFPEGEQKNTHIVVNFMDSGRGIPEKNLKQMFIPFFTTKTGSGASKIKGRGLGLSMVYHIITNKFDGSINIESRVDHGTVFYITLPLIDQH</sequence>
<evidence type="ECO:0000256" key="2">
    <source>
        <dbReference type="ARBA" id="ARBA00012438"/>
    </source>
</evidence>
<dbReference type="CDD" id="cd00082">
    <property type="entry name" value="HisKA"/>
    <property type="match status" value="1"/>
</dbReference>
<dbReference type="OrthoDB" id="8127at2157"/>
<comment type="catalytic activity">
    <reaction evidence="1">
        <text>ATP + protein L-histidine = ADP + protein N-phospho-L-histidine.</text>
        <dbReference type="EC" id="2.7.13.3"/>
    </reaction>
</comment>
<feature type="domain" description="PAS" evidence="7">
    <location>
        <begin position="523"/>
        <end position="595"/>
    </location>
</feature>
<dbReference type="PANTHER" id="PTHR43304">
    <property type="entry name" value="PHYTOCHROME-LIKE PROTEIN CPH1"/>
    <property type="match status" value="1"/>
</dbReference>
<dbReference type="CDD" id="cd00130">
    <property type="entry name" value="PAS"/>
    <property type="match status" value="5"/>
</dbReference>
<dbReference type="InterPro" id="IPR001610">
    <property type="entry name" value="PAC"/>
</dbReference>
<proteinExistence type="predicted"/>
<evidence type="ECO:0000256" key="3">
    <source>
        <dbReference type="ARBA" id="ARBA00022553"/>
    </source>
</evidence>
<dbReference type="PRINTS" id="PR00344">
    <property type="entry name" value="BCTRLSENSOR"/>
</dbReference>
<evidence type="ECO:0000313" key="10">
    <source>
        <dbReference type="Proteomes" id="UP000321408"/>
    </source>
</evidence>
<dbReference type="PROSITE" id="PS50113">
    <property type="entry name" value="PAC"/>
    <property type="match status" value="6"/>
</dbReference>
<dbReference type="SMART" id="SM00388">
    <property type="entry name" value="HisKA"/>
    <property type="match status" value="1"/>
</dbReference>